<proteinExistence type="predicted"/>
<feature type="non-terminal residue" evidence="2">
    <location>
        <position position="257"/>
    </location>
</feature>
<comment type="caution">
    <text evidence="2">The sequence shown here is derived from an EMBL/GenBank/DDBJ whole genome shotgun (WGS) entry which is preliminary data.</text>
</comment>
<keyword evidence="1" id="KW-0472">Membrane</keyword>
<dbReference type="AlphaFoldDB" id="A0A2P4Y9R8"/>
<evidence type="ECO:0000313" key="2">
    <source>
        <dbReference type="EMBL" id="POM74560.1"/>
    </source>
</evidence>
<evidence type="ECO:0000313" key="3">
    <source>
        <dbReference type="Proteomes" id="UP000237271"/>
    </source>
</evidence>
<evidence type="ECO:0000256" key="1">
    <source>
        <dbReference type="SAM" id="Phobius"/>
    </source>
</evidence>
<dbReference type="EMBL" id="NCKW01004832">
    <property type="protein sequence ID" value="POM74560.1"/>
    <property type="molecule type" value="Genomic_DNA"/>
</dbReference>
<sequence>MEDVLLVGSHEKLVISLEETCEANPGFITKWMALDEILSLDSVYDEKFDIGFDPTTLTNKKNKMVQKTISMFFQVFLTLRGKTFESSRLTTEDQSDFDAFIAFVLHRRKVKVLRWLHGSLGEHLSEVRTQLEQRHVDPLLVYFSRCQHRCVKCQLGCMRSMTHSPDIDHNCSTDHNTENAKEIAKFHRVLEAQATKGNVNVRKENTLVDRRVYSLMHRIVIRPVLSGPIILAITTVLFKFMFVASSALQQPVPRRVY</sequence>
<keyword evidence="1" id="KW-1133">Transmembrane helix</keyword>
<name>A0A2P4Y9R8_9STRA</name>
<dbReference type="Proteomes" id="UP000237271">
    <property type="component" value="Unassembled WGS sequence"/>
</dbReference>
<feature type="transmembrane region" description="Helical" evidence="1">
    <location>
        <begin position="219"/>
        <end position="242"/>
    </location>
</feature>
<keyword evidence="3" id="KW-1185">Reference proteome</keyword>
<keyword evidence="1" id="KW-0812">Transmembrane</keyword>
<dbReference type="OrthoDB" id="166993at2759"/>
<reference evidence="2 3" key="1">
    <citation type="journal article" date="2017" name="Genome Biol. Evol.">
        <title>Phytophthora megakarya and P. palmivora, closely related causal agents of cacao black pod rot, underwent increases in genome sizes and gene numbers by different mechanisms.</title>
        <authorList>
            <person name="Ali S.S."/>
            <person name="Shao J."/>
            <person name="Lary D.J."/>
            <person name="Kronmiller B."/>
            <person name="Shen D."/>
            <person name="Strem M.D."/>
            <person name="Amoako-Attah I."/>
            <person name="Akrofi A.Y."/>
            <person name="Begoude B.A."/>
            <person name="Ten Hoopen G.M."/>
            <person name="Coulibaly K."/>
            <person name="Kebe B.I."/>
            <person name="Melnick R.L."/>
            <person name="Guiltinan M.J."/>
            <person name="Tyler B.M."/>
            <person name="Meinhardt L.W."/>
            <person name="Bailey B.A."/>
        </authorList>
    </citation>
    <scope>NUCLEOTIDE SEQUENCE [LARGE SCALE GENOMIC DNA]</scope>
    <source>
        <strain evidence="3">sbr112.9</strain>
    </source>
</reference>
<gene>
    <name evidence="2" type="ORF">PHPALM_8470</name>
</gene>
<organism evidence="2 3">
    <name type="scientific">Phytophthora palmivora</name>
    <dbReference type="NCBI Taxonomy" id="4796"/>
    <lineage>
        <taxon>Eukaryota</taxon>
        <taxon>Sar</taxon>
        <taxon>Stramenopiles</taxon>
        <taxon>Oomycota</taxon>
        <taxon>Peronosporomycetes</taxon>
        <taxon>Peronosporales</taxon>
        <taxon>Peronosporaceae</taxon>
        <taxon>Phytophthora</taxon>
    </lineage>
</organism>
<protein>
    <submittedName>
        <fullName evidence="2">Uncharacterized protein</fullName>
    </submittedName>
</protein>
<accession>A0A2P4Y9R8</accession>